<protein>
    <recommendedName>
        <fullName evidence="4">Glycerophosphoryl diester phosphodiesterase membrane domain-containing protein</fullName>
    </recommendedName>
</protein>
<evidence type="ECO:0000313" key="3">
    <source>
        <dbReference type="Proteomes" id="UP000177276"/>
    </source>
</evidence>
<gene>
    <name evidence="2" type="ORF">A3G46_02820</name>
</gene>
<feature type="transmembrane region" description="Helical" evidence="1">
    <location>
        <begin position="91"/>
        <end position="118"/>
    </location>
</feature>
<organism evidence="2 3">
    <name type="scientific">Candidatus Zambryskibacteria bacterium RIFCSPLOWO2_12_FULL_39_16</name>
    <dbReference type="NCBI Taxonomy" id="1802775"/>
    <lineage>
        <taxon>Bacteria</taxon>
        <taxon>Candidatus Zambryskiibacteriota</taxon>
    </lineage>
</organism>
<dbReference type="Proteomes" id="UP000177276">
    <property type="component" value="Unassembled WGS sequence"/>
</dbReference>
<feature type="transmembrane region" description="Helical" evidence="1">
    <location>
        <begin position="124"/>
        <end position="151"/>
    </location>
</feature>
<reference evidence="2 3" key="1">
    <citation type="journal article" date="2016" name="Nat. Commun.">
        <title>Thousands of microbial genomes shed light on interconnected biogeochemical processes in an aquifer system.</title>
        <authorList>
            <person name="Anantharaman K."/>
            <person name="Brown C.T."/>
            <person name="Hug L.A."/>
            <person name="Sharon I."/>
            <person name="Castelle C.J."/>
            <person name="Probst A.J."/>
            <person name="Thomas B.C."/>
            <person name="Singh A."/>
            <person name="Wilkins M.J."/>
            <person name="Karaoz U."/>
            <person name="Brodie E.L."/>
            <person name="Williams K.H."/>
            <person name="Hubbard S.S."/>
            <person name="Banfield J.F."/>
        </authorList>
    </citation>
    <scope>NUCLEOTIDE SEQUENCE [LARGE SCALE GENOMIC DNA]</scope>
</reference>
<name>A0A1G2US00_9BACT</name>
<feature type="transmembrane region" description="Helical" evidence="1">
    <location>
        <begin position="21"/>
        <end position="40"/>
    </location>
</feature>
<evidence type="ECO:0000256" key="1">
    <source>
        <dbReference type="SAM" id="Phobius"/>
    </source>
</evidence>
<accession>A0A1G2US00</accession>
<keyword evidence="1" id="KW-0812">Transmembrane</keyword>
<keyword evidence="1" id="KW-1133">Transmembrane helix</keyword>
<evidence type="ECO:0008006" key="4">
    <source>
        <dbReference type="Google" id="ProtNLM"/>
    </source>
</evidence>
<feature type="transmembrane region" description="Helical" evidence="1">
    <location>
        <begin position="172"/>
        <end position="189"/>
    </location>
</feature>
<comment type="caution">
    <text evidence="2">The sequence shown here is derived from an EMBL/GenBank/DDBJ whole genome shotgun (WGS) entry which is preliminary data.</text>
</comment>
<dbReference type="AlphaFoldDB" id="A0A1G2US00"/>
<feature type="transmembrane region" description="Helical" evidence="1">
    <location>
        <begin position="46"/>
        <end position="70"/>
    </location>
</feature>
<evidence type="ECO:0000313" key="2">
    <source>
        <dbReference type="EMBL" id="OHB12146.1"/>
    </source>
</evidence>
<sequence length="232" mass="26351">MFSIKESIKYGWLKLKEHTELVLYATLLVLAISSLNGGIGSGNRSFVIPLFNLVVIVSSIIIKIGYNKIFLKIHDGEKPKFVEIFKEYRIFWRYVGVSILRFSPLAIFTVIIFLIFYYAVLPPLAILCTITLLTILSIIWAVRFSFSLIIIIDTKTGPIAAMRESYAITKDSFWKILLFWIVTALFNLLGLLLFWVGLLVTVPITTFASIYIYRELSKAKAGLIQNVSPQQA</sequence>
<keyword evidence="1" id="KW-0472">Membrane</keyword>
<proteinExistence type="predicted"/>
<dbReference type="EMBL" id="MHWS01000015">
    <property type="protein sequence ID" value="OHB12146.1"/>
    <property type="molecule type" value="Genomic_DNA"/>
</dbReference>